<dbReference type="PROSITE" id="PS50966">
    <property type="entry name" value="ZF_SWIM"/>
    <property type="match status" value="1"/>
</dbReference>
<comment type="caution">
    <text evidence="6">The sequence shown here is derived from an EMBL/GenBank/DDBJ whole genome shotgun (WGS) entry which is preliminary data.</text>
</comment>
<evidence type="ECO:0000313" key="7">
    <source>
        <dbReference type="Proteomes" id="UP001151760"/>
    </source>
</evidence>
<dbReference type="Pfam" id="PF04434">
    <property type="entry name" value="SWIM"/>
    <property type="match status" value="1"/>
</dbReference>
<dbReference type="EMBL" id="BQNB010010066">
    <property type="protein sequence ID" value="GJS72255.1"/>
    <property type="molecule type" value="Genomic_DNA"/>
</dbReference>
<reference evidence="6" key="1">
    <citation type="journal article" date="2022" name="Int. J. Mol. Sci.">
        <title>Draft Genome of Tanacetum Coccineum: Genomic Comparison of Closely Related Tanacetum-Family Plants.</title>
        <authorList>
            <person name="Yamashiro T."/>
            <person name="Shiraishi A."/>
            <person name="Nakayama K."/>
            <person name="Satake H."/>
        </authorList>
    </citation>
    <scope>NUCLEOTIDE SEQUENCE</scope>
</reference>
<keyword evidence="7" id="KW-1185">Reference proteome</keyword>
<dbReference type="PANTHER" id="PTHR31973:SF195">
    <property type="entry name" value="MUDR FAMILY TRANSPOSASE"/>
    <property type="match status" value="1"/>
</dbReference>
<name>A0ABQ4Y3L1_9ASTR</name>
<evidence type="ECO:0000256" key="4">
    <source>
        <dbReference type="PROSITE-ProRule" id="PRU00325"/>
    </source>
</evidence>
<keyword evidence="2 4" id="KW-0863">Zinc-finger</keyword>
<dbReference type="InterPro" id="IPR006564">
    <property type="entry name" value="Znf_PMZ"/>
</dbReference>
<dbReference type="PANTHER" id="PTHR31973">
    <property type="entry name" value="POLYPROTEIN, PUTATIVE-RELATED"/>
    <property type="match status" value="1"/>
</dbReference>
<proteinExistence type="predicted"/>
<dbReference type="SMART" id="SM00575">
    <property type="entry name" value="ZnF_PMZ"/>
    <property type="match status" value="1"/>
</dbReference>
<dbReference type="Proteomes" id="UP001151760">
    <property type="component" value="Unassembled WGS sequence"/>
</dbReference>
<evidence type="ECO:0000313" key="6">
    <source>
        <dbReference type="EMBL" id="GJS72255.1"/>
    </source>
</evidence>
<gene>
    <name evidence="6" type="ORF">Tco_0705096</name>
</gene>
<evidence type="ECO:0000256" key="3">
    <source>
        <dbReference type="ARBA" id="ARBA00022833"/>
    </source>
</evidence>
<accession>A0ABQ4Y3L1</accession>
<reference evidence="6" key="2">
    <citation type="submission" date="2022-01" db="EMBL/GenBank/DDBJ databases">
        <authorList>
            <person name="Yamashiro T."/>
            <person name="Shiraishi A."/>
            <person name="Satake H."/>
            <person name="Nakayama K."/>
        </authorList>
    </citation>
    <scope>NUCLEOTIDE SEQUENCE</scope>
</reference>
<organism evidence="6 7">
    <name type="scientific">Tanacetum coccineum</name>
    <dbReference type="NCBI Taxonomy" id="301880"/>
    <lineage>
        <taxon>Eukaryota</taxon>
        <taxon>Viridiplantae</taxon>
        <taxon>Streptophyta</taxon>
        <taxon>Embryophyta</taxon>
        <taxon>Tracheophyta</taxon>
        <taxon>Spermatophyta</taxon>
        <taxon>Magnoliopsida</taxon>
        <taxon>eudicotyledons</taxon>
        <taxon>Gunneridae</taxon>
        <taxon>Pentapetalae</taxon>
        <taxon>asterids</taxon>
        <taxon>campanulids</taxon>
        <taxon>Asterales</taxon>
        <taxon>Asteraceae</taxon>
        <taxon>Asteroideae</taxon>
        <taxon>Anthemideae</taxon>
        <taxon>Anthemidinae</taxon>
        <taxon>Tanacetum</taxon>
    </lineage>
</organism>
<evidence type="ECO:0000259" key="5">
    <source>
        <dbReference type="PROSITE" id="PS50966"/>
    </source>
</evidence>
<evidence type="ECO:0000256" key="2">
    <source>
        <dbReference type="ARBA" id="ARBA00022771"/>
    </source>
</evidence>
<keyword evidence="3" id="KW-0862">Zinc</keyword>
<feature type="domain" description="SWIM-type" evidence="5">
    <location>
        <begin position="100"/>
        <end position="132"/>
    </location>
</feature>
<keyword evidence="1" id="KW-0479">Metal-binding</keyword>
<sequence>MNHLRPLLIVDGGHLKGLCKGTNLIIVGDNQDLVFISDRHPAISLAIYNEYPLVFQVNMKYDITYWAADKVQKRQIKSAAWVVLGVNQTLFQVDDGRYNYEVNLMNGSCECRKWKLSGIPCGHVIVVIRSQELYIVVDAIKQDMNVGNA</sequence>
<evidence type="ECO:0000256" key="1">
    <source>
        <dbReference type="ARBA" id="ARBA00022723"/>
    </source>
</evidence>
<dbReference type="InterPro" id="IPR007527">
    <property type="entry name" value="Znf_SWIM"/>
</dbReference>
<protein>
    <submittedName>
        <fullName evidence="6">Transposase, MuDR, MULE transposase domain protein</fullName>
    </submittedName>
</protein>